<feature type="compositionally biased region" description="Low complexity" evidence="1">
    <location>
        <begin position="354"/>
        <end position="364"/>
    </location>
</feature>
<evidence type="ECO:0000313" key="3">
    <source>
        <dbReference type="Proteomes" id="UP000199375"/>
    </source>
</evidence>
<reference evidence="2 3" key="1">
    <citation type="submission" date="2016-06" db="EMBL/GenBank/DDBJ databases">
        <authorList>
            <person name="Kjaerup R.B."/>
            <person name="Dalgaard T.S."/>
            <person name="Juul-Madsen H.R."/>
        </authorList>
    </citation>
    <scope>NUCLEOTIDE SEQUENCE [LARGE SCALE GENOMIC DNA]</scope>
    <source>
        <strain evidence="2 3">DSM 45626</strain>
    </source>
</reference>
<dbReference type="Proteomes" id="UP000199375">
    <property type="component" value="Unassembled WGS sequence"/>
</dbReference>
<feature type="compositionally biased region" description="Low complexity" evidence="1">
    <location>
        <begin position="411"/>
        <end position="422"/>
    </location>
</feature>
<sequence>MADGRDAPSPVHGIRRSFRGWGAELTVVRKTTRSRNAKEAVADPIRELPPPRFPGPARPLPVGYPLPGDGDHGDVGRARAAGAQPGLPRALGGAGPLRARRLVLPARGAVAGARRDRVDRHGRPAHRRVRRGRGGRRPVRRRRRGPLRPAGAAGRRGRGADAAVRGGPAGVVAGPDPTGLAAVRAAAAGRGDRDGVPGRRRHGGARPGRRPGADPGERPAARRHRPRGGRGARAGRRRVRLVGPGRRARRRRRQLRRLRGAADAGTPSRPSRRDRRRGGPRGAVGGVPRRGAVPVASPGAAPADRAADRLPPAHLRHGRRGRLPPQARPAPARRHGRPGARRRRRGHGHRIAGRRAAAPAVRVRGVLDRRGRGHRRRGRGPRVDPPARRGRRARGRLLRLPQRRRHLLAVAAPGGDAGAPARPGHRRVLDDPLLPRRRSPGWPSATARR</sequence>
<feature type="compositionally biased region" description="Low complexity" evidence="1">
    <location>
        <begin position="160"/>
        <end position="189"/>
    </location>
</feature>
<evidence type="ECO:0000256" key="1">
    <source>
        <dbReference type="SAM" id="MobiDB-lite"/>
    </source>
</evidence>
<feature type="compositionally biased region" description="Pro residues" evidence="1">
    <location>
        <begin position="47"/>
        <end position="64"/>
    </location>
</feature>
<feature type="region of interest" description="Disordered" evidence="1">
    <location>
        <begin position="411"/>
        <end position="449"/>
    </location>
</feature>
<evidence type="ECO:0000313" key="2">
    <source>
        <dbReference type="EMBL" id="SCE97058.1"/>
    </source>
</evidence>
<dbReference type="AlphaFoldDB" id="A0A1C4WLK5"/>
<feature type="compositionally biased region" description="Low complexity" evidence="1">
    <location>
        <begin position="78"/>
        <end position="91"/>
    </location>
</feature>
<feature type="compositionally biased region" description="Basic residues" evidence="1">
    <location>
        <begin position="123"/>
        <end position="146"/>
    </location>
</feature>
<feature type="compositionally biased region" description="Basic residues" evidence="1">
    <location>
        <begin position="221"/>
        <end position="259"/>
    </location>
</feature>
<dbReference type="EMBL" id="FMCW01000016">
    <property type="protein sequence ID" value="SCE97058.1"/>
    <property type="molecule type" value="Genomic_DNA"/>
</dbReference>
<feature type="compositionally biased region" description="Basic residues" evidence="1">
    <location>
        <begin position="371"/>
        <end position="380"/>
    </location>
</feature>
<feature type="region of interest" description="Disordered" evidence="1">
    <location>
        <begin position="111"/>
        <end position="396"/>
    </location>
</feature>
<feature type="compositionally biased region" description="Basic residues" evidence="1">
    <location>
        <begin position="270"/>
        <end position="279"/>
    </location>
</feature>
<gene>
    <name evidence="2" type="ORF">GA0070558_116107</name>
</gene>
<proteinExistence type="predicted"/>
<feature type="compositionally biased region" description="Low complexity" evidence="1">
    <location>
        <begin position="286"/>
        <end position="313"/>
    </location>
</feature>
<name>A0A1C4WLK5_9ACTN</name>
<feature type="compositionally biased region" description="Basic residues" evidence="1">
    <location>
        <begin position="331"/>
        <end position="353"/>
    </location>
</feature>
<organism evidence="2 3">
    <name type="scientific">Micromonospora haikouensis</name>
    <dbReference type="NCBI Taxonomy" id="686309"/>
    <lineage>
        <taxon>Bacteria</taxon>
        <taxon>Bacillati</taxon>
        <taxon>Actinomycetota</taxon>
        <taxon>Actinomycetes</taxon>
        <taxon>Micromonosporales</taxon>
        <taxon>Micromonosporaceae</taxon>
        <taxon>Micromonospora</taxon>
    </lineage>
</organism>
<protein>
    <submittedName>
        <fullName evidence="2">Uncharacterized protein</fullName>
    </submittedName>
</protein>
<feature type="region of interest" description="Disordered" evidence="1">
    <location>
        <begin position="32"/>
        <end position="96"/>
    </location>
</feature>
<feature type="compositionally biased region" description="Basic and acidic residues" evidence="1">
    <location>
        <begin position="113"/>
        <end position="122"/>
    </location>
</feature>
<feature type="compositionally biased region" description="Basic residues" evidence="1">
    <location>
        <begin position="198"/>
        <end position="209"/>
    </location>
</feature>
<feature type="compositionally biased region" description="Basic and acidic residues" evidence="1">
    <location>
        <begin position="36"/>
        <end position="46"/>
    </location>
</feature>
<accession>A0A1C4WLK5</accession>
<feature type="compositionally biased region" description="Basic and acidic residues" evidence="1">
    <location>
        <begin position="211"/>
        <end position="220"/>
    </location>
</feature>